<evidence type="ECO:0000259" key="5">
    <source>
        <dbReference type="PROSITE" id="PS50923"/>
    </source>
</evidence>
<evidence type="ECO:0000256" key="2">
    <source>
        <dbReference type="ARBA" id="ARBA00022737"/>
    </source>
</evidence>
<evidence type="ECO:0000313" key="6">
    <source>
        <dbReference type="Ensembl" id="ENSCINP00000025744.2"/>
    </source>
</evidence>
<evidence type="ECO:0000256" key="4">
    <source>
        <dbReference type="PROSITE-ProRule" id="PRU00302"/>
    </source>
</evidence>
<keyword evidence="7" id="KW-1185">Reference proteome</keyword>
<reference evidence="7" key="1">
    <citation type="journal article" date="2002" name="Science">
        <title>The draft genome of Ciona intestinalis: insights into chordate and vertebrate origins.</title>
        <authorList>
            <person name="Dehal P."/>
            <person name="Satou Y."/>
            <person name="Campbell R.K."/>
            <person name="Chapman J."/>
            <person name="Degnan B."/>
            <person name="De Tomaso A."/>
            <person name="Davidson B."/>
            <person name="Di Gregorio A."/>
            <person name="Gelpke M."/>
            <person name="Goodstein D.M."/>
            <person name="Harafuji N."/>
            <person name="Hastings K.E."/>
            <person name="Ho I."/>
            <person name="Hotta K."/>
            <person name="Huang W."/>
            <person name="Kawashima T."/>
            <person name="Lemaire P."/>
            <person name="Martinez D."/>
            <person name="Meinertzhagen I.A."/>
            <person name="Necula S."/>
            <person name="Nonaka M."/>
            <person name="Putnam N."/>
            <person name="Rash S."/>
            <person name="Saiga H."/>
            <person name="Satake M."/>
            <person name="Terry A."/>
            <person name="Yamada L."/>
            <person name="Wang H.G."/>
            <person name="Awazu S."/>
            <person name="Azumi K."/>
            <person name="Boore J."/>
            <person name="Branno M."/>
            <person name="Chin-Bow S."/>
            <person name="DeSantis R."/>
            <person name="Doyle S."/>
            <person name="Francino P."/>
            <person name="Keys D.N."/>
            <person name="Haga S."/>
            <person name="Hayashi H."/>
            <person name="Hino K."/>
            <person name="Imai K.S."/>
            <person name="Inaba K."/>
            <person name="Kano S."/>
            <person name="Kobayashi K."/>
            <person name="Kobayashi M."/>
            <person name="Lee B.I."/>
            <person name="Makabe K.W."/>
            <person name="Manohar C."/>
            <person name="Matassi G."/>
            <person name="Medina M."/>
            <person name="Mochizuki Y."/>
            <person name="Mount S."/>
            <person name="Morishita T."/>
            <person name="Miura S."/>
            <person name="Nakayama A."/>
            <person name="Nishizaka S."/>
            <person name="Nomoto H."/>
            <person name="Ohta F."/>
            <person name="Oishi K."/>
            <person name="Rigoutsos I."/>
            <person name="Sano M."/>
            <person name="Sasaki A."/>
            <person name="Sasakura Y."/>
            <person name="Shoguchi E."/>
            <person name="Shin-i T."/>
            <person name="Spagnuolo A."/>
            <person name="Stainier D."/>
            <person name="Suzuki M.M."/>
            <person name="Tassy O."/>
            <person name="Takatori N."/>
            <person name="Tokuoka M."/>
            <person name="Yagi K."/>
            <person name="Yoshizaki F."/>
            <person name="Wada S."/>
            <person name="Zhang C."/>
            <person name="Hyatt P.D."/>
            <person name="Larimer F."/>
            <person name="Detter C."/>
            <person name="Doggett N."/>
            <person name="Glavina T."/>
            <person name="Hawkins T."/>
            <person name="Richardson P."/>
            <person name="Lucas S."/>
            <person name="Kohara Y."/>
            <person name="Levine M."/>
            <person name="Satoh N."/>
            <person name="Rokhsar D.S."/>
        </authorList>
    </citation>
    <scope>NUCLEOTIDE SEQUENCE [LARGE SCALE GENOMIC DNA]</scope>
</reference>
<dbReference type="OMA" id="KEGYHIN"/>
<reference evidence="6" key="4">
    <citation type="submission" date="2025-09" db="UniProtKB">
        <authorList>
            <consortium name="Ensembl"/>
        </authorList>
    </citation>
    <scope>IDENTIFICATION</scope>
</reference>
<dbReference type="HOGENOM" id="CLU_1170323_0_0_1"/>
<dbReference type="PROSITE" id="PS50923">
    <property type="entry name" value="SUSHI"/>
    <property type="match status" value="2"/>
</dbReference>
<keyword evidence="3" id="KW-1015">Disulfide bond</keyword>
<dbReference type="InterPro" id="IPR000436">
    <property type="entry name" value="Sushi_SCR_CCP_dom"/>
</dbReference>
<dbReference type="AlphaFoldDB" id="F7A838"/>
<name>F7A838_CIOIN</name>
<dbReference type="GeneTree" id="ENSGT00940000165024"/>
<dbReference type="CDD" id="cd00033">
    <property type="entry name" value="CCP"/>
    <property type="match status" value="3"/>
</dbReference>
<dbReference type="Gene3D" id="2.10.70.10">
    <property type="entry name" value="Complement Module, domain 1"/>
    <property type="match status" value="3"/>
</dbReference>
<reference evidence="6" key="2">
    <citation type="journal article" date="2008" name="Genome Biol.">
        <title>Improved genome assembly and evidence-based global gene model set for the chordate Ciona intestinalis: new insight into intron and operon populations.</title>
        <authorList>
            <person name="Satou Y."/>
            <person name="Mineta K."/>
            <person name="Ogasawara M."/>
            <person name="Sasakura Y."/>
            <person name="Shoguchi E."/>
            <person name="Ueno K."/>
            <person name="Yamada L."/>
            <person name="Matsumoto J."/>
            <person name="Wasserscheid J."/>
            <person name="Dewar K."/>
            <person name="Wiley G.B."/>
            <person name="Macmil S.L."/>
            <person name="Roe B.A."/>
            <person name="Zeller R.W."/>
            <person name="Hastings K.E."/>
            <person name="Lemaire P."/>
            <person name="Lindquist E."/>
            <person name="Endo T."/>
            <person name="Hotta K."/>
            <person name="Inaba K."/>
        </authorList>
    </citation>
    <scope>NUCLEOTIDE SEQUENCE [LARGE SCALE GENOMIC DNA]</scope>
    <source>
        <strain evidence="6">wild type</strain>
    </source>
</reference>
<feature type="domain" description="Sushi" evidence="5">
    <location>
        <begin position="11"/>
        <end position="72"/>
    </location>
</feature>
<sequence length="237" mass="26187">MWSGEDAMCVVFCPPLDLPLSGYVYPDRCRTSENFEENSCNFQCVEDYVMIGNSEVTCVDGSWDRDVPQCVPMSLCPRINENEPGVKEVLFQYLVKGTAVGNGTQITVVCSTGYLLDNGPEVRTCLNTGQWEYGTPHCKPTCPPVLPPVHSSVLPAHCGWKRQAVDNGCMVSCDVGWSIQGNHELQCMENGVWSDDTPSCVGGEYTDFQTKPFIVRQIDAKSKMAVCLKANMDSKFN</sequence>
<dbReference type="PANTHER" id="PTHR45656:SF4">
    <property type="entry name" value="PROTEIN CBR-CLEC-78"/>
    <property type="match status" value="1"/>
</dbReference>
<dbReference type="Ensembl" id="ENSCINT00000025990.2">
    <property type="protein sequence ID" value="ENSCINP00000025744.2"/>
    <property type="gene ID" value="ENSCING00000014169.2"/>
</dbReference>
<proteinExistence type="predicted"/>
<evidence type="ECO:0000256" key="1">
    <source>
        <dbReference type="ARBA" id="ARBA00022729"/>
    </source>
</evidence>
<organism evidence="6 7">
    <name type="scientific">Ciona intestinalis</name>
    <name type="common">Transparent sea squirt</name>
    <name type="synonym">Ascidia intestinalis</name>
    <dbReference type="NCBI Taxonomy" id="7719"/>
    <lineage>
        <taxon>Eukaryota</taxon>
        <taxon>Metazoa</taxon>
        <taxon>Chordata</taxon>
        <taxon>Tunicata</taxon>
        <taxon>Ascidiacea</taxon>
        <taxon>Phlebobranchia</taxon>
        <taxon>Cionidae</taxon>
        <taxon>Ciona</taxon>
    </lineage>
</organism>
<feature type="domain" description="Sushi" evidence="5">
    <location>
        <begin position="74"/>
        <end position="140"/>
    </location>
</feature>
<dbReference type="InterPro" id="IPR051277">
    <property type="entry name" value="SEZ6_CSMD_C4BPB_Regulators"/>
</dbReference>
<dbReference type="Pfam" id="PF00084">
    <property type="entry name" value="Sushi"/>
    <property type="match status" value="3"/>
</dbReference>
<reference evidence="6" key="3">
    <citation type="submission" date="2025-08" db="UniProtKB">
        <authorList>
            <consortium name="Ensembl"/>
        </authorList>
    </citation>
    <scope>IDENTIFICATION</scope>
</reference>
<dbReference type="EMBL" id="EAAA01001014">
    <property type="status" value="NOT_ANNOTATED_CDS"/>
    <property type="molecule type" value="Genomic_DNA"/>
</dbReference>
<keyword evidence="1" id="KW-0732">Signal</keyword>
<evidence type="ECO:0000256" key="3">
    <source>
        <dbReference type="ARBA" id="ARBA00023157"/>
    </source>
</evidence>
<evidence type="ECO:0000313" key="7">
    <source>
        <dbReference type="Proteomes" id="UP000008144"/>
    </source>
</evidence>
<protein>
    <recommendedName>
        <fullName evidence="5">Sushi domain-containing protein</fullName>
    </recommendedName>
</protein>
<dbReference type="SMART" id="SM00032">
    <property type="entry name" value="CCP"/>
    <property type="match status" value="3"/>
</dbReference>
<dbReference type="PANTHER" id="PTHR45656">
    <property type="entry name" value="PROTEIN CBR-CLEC-78"/>
    <property type="match status" value="1"/>
</dbReference>
<keyword evidence="2" id="KW-0677">Repeat</keyword>
<dbReference type="STRING" id="7719.ENSCINP00000025744"/>
<dbReference type="Proteomes" id="UP000008144">
    <property type="component" value="Chromosome 12"/>
</dbReference>
<dbReference type="SUPFAM" id="SSF57535">
    <property type="entry name" value="Complement control module/SCR domain"/>
    <property type="match status" value="3"/>
</dbReference>
<dbReference type="InterPro" id="IPR035976">
    <property type="entry name" value="Sushi/SCR/CCP_sf"/>
</dbReference>
<accession>F7A838</accession>
<comment type="caution">
    <text evidence="4">Lacks conserved residue(s) required for the propagation of feature annotation.</text>
</comment>
<dbReference type="InParanoid" id="F7A838"/>
<keyword evidence="4" id="KW-0768">Sushi</keyword>